<evidence type="ECO:0000313" key="3">
    <source>
        <dbReference type="Proteomes" id="UP000634455"/>
    </source>
</evidence>
<protein>
    <submittedName>
        <fullName evidence="2">Uncharacterized protein</fullName>
    </submittedName>
</protein>
<name>A0ABQ3CSD4_9RHOB</name>
<dbReference type="EMBL" id="BMZF01000001">
    <property type="protein sequence ID" value="GHA41768.1"/>
    <property type="molecule type" value="Genomic_DNA"/>
</dbReference>
<gene>
    <name evidence="2" type="ORF">GCM10008927_02720</name>
</gene>
<keyword evidence="1" id="KW-0472">Membrane</keyword>
<reference evidence="3" key="1">
    <citation type="journal article" date="2019" name="Int. J. Syst. Evol. Microbiol.">
        <title>The Global Catalogue of Microorganisms (GCM) 10K type strain sequencing project: providing services to taxonomists for standard genome sequencing and annotation.</title>
        <authorList>
            <consortium name="The Broad Institute Genomics Platform"/>
            <consortium name="The Broad Institute Genome Sequencing Center for Infectious Disease"/>
            <person name="Wu L."/>
            <person name="Ma J."/>
        </authorList>
    </citation>
    <scope>NUCLEOTIDE SEQUENCE [LARGE SCALE GENOMIC DNA]</scope>
    <source>
        <strain evidence="3">KCTC 32465</strain>
    </source>
</reference>
<evidence type="ECO:0000256" key="1">
    <source>
        <dbReference type="SAM" id="Phobius"/>
    </source>
</evidence>
<feature type="transmembrane region" description="Helical" evidence="1">
    <location>
        <begin position="6"/>
        <end position="30"/>
    </location>
</feature>
<dbReference type="RefSeq" id="WP_189638772.1">
    <property type="nucleotide sequence ID" value="NZ_BMZF01000001.1"/>
</dbReference>
<dbReference type="Proteomes" id="UP000634455">
    <property type="component" value="Unassembled WGS sequence"/>
</dbReference>
<keyword evidence="3" id="KW-1185">Reference proteome</keyword>
<evidence type="ECO:0000313" key="2">
    <source>
        <dbReference type="EMBL" id="GHA41768.1"/>
    </source>
</evidence>
<keyword evidence="1" id="KW-1133">Transmembrane helix</keyword>
<accession>A0ABQ3CSD4</accession>
<comment type="caution">
    <text evidence="2">The sequence shown here is derived from an EMBL/GenBank/DDBJ whole genome shotgun (WGS) entry which is preliminary data.</text>
</comment>
<proteinExistence type="predicted"/>
<sequence>MIDFGKYFTITNIATAVTFLAAGFSVGLVLGNRDYYEDGRLAGSKDLREAQQTLEKYNKIIANPVVLDQFDEETQANLKSLIAAIEDKDYVAAGPLLNLDVKELDTANCTPNNKVVIASTETPIFTNCESGRTVVFALTATNYVNATIDGELKSLYPGQPKKWEFEDGAICSLSLININNEVDPRQGQLTFQACKGGS</sequence>
<keyword evidence="1" id="KW-0812">Transmembrane</keyword>
<organism evidence="2 3">
    <name type="scientific">Paramylibacter ulvae</name>
    <dbReference type="NCBI Taxonomy" id="1651968"/>
    <lineage>
        <taxon>Bacteria</taxon>
        <taxon>Pseudomonadati</taxon>
        <taxon>Pseudomonadota</taxon>
        <taxon>Alphaproteobacteria</taxon>
        <taxon>Rhodobacterales</taxon>
        <taxon>Paracoccaceae</taxon>
        <taxon>Paramylibacter</taxon>
    </lineage>
</organism>